<gene>
    <name evidence="1" type="ORF">FPD46_06580</name>
</gene>
<keyword evidence="1" id="KW-0808">Transferase</keyword>
<name>A0A5C7DX37_9BACT</name>
<evidence type="ECO:0000313" key="1">
    <source>
        <dbReference type="EMBL" id="TXE79618.1"/>
    </source>
</evidence>
<organism evidence="1 2">
    <name type="scientific">Campylobacter peloridis</name>
    <dbReference type="NCBI Taxonomy" id="488546"/>
    <lineage>
        <taxon>Bacteria</taxon>
        <taxon>Pseudomonadati</taxon>
        <taxon>Campylobacterota</taxon>
        <taxon>Epsilonproteobacteria</taxon>
        <taxon>Campylobacterales</taxon>
        <taxon>Campylobacteraceae</taxon>
        <taxon>Campylobacter</taxon>
    </lineage>
</organism>
<evidence type="ECO:0000313" key="2">
    <source>
        <dbReference type="Proteomes" id="UP000321310"/>
    </source>
</evidence>
<dbReference type="EMBL" id="VOWB01000068">
    <property type="protein sequence ID" value="TXE79618.1"/>
    <property type="molecule type" value="Genomic_DNA"/>
</dbReference>
<accession>A0A5C7DX37</accession>
<dbReference type="RefSeq" id="WP_147575834.1">
    <property type="nucleotide sequence ID" value="NZ_VOWB01000068.1"/>
</dbReference>
<dbReference type="Proteomes" id="UP000321310">
    <property type="component" value="Unassembled WGS sequence"/>
</dbReference>
<reference evidence="1 2" key="1">
    <citation type="submission" date="2019-07" db="EMBL/GenBank/DDBJ databases">
        <title>Rapid identification of Enteric Bacteria from Whole Genome Sequences (WGS) using Average Nucleotide Identity (ANI).</title>
        <authorList>
            <person name="Lane C."/>
        </authorList>
    </citation>
    <scope>NUCLEOTIDE SEQUENCE [LARGE SCALE GENOMIC DNA]</scope>
    <source>
        <strain evidence="1 2">2016D-0250</strain>
    </source>
</reference>
<keyword evidence="1" id="KW-0489">Methyltransferase</keyword>
<protein>
    <submittedName>
        <fullName evidence="1">DNA adenine methylase</fullName>
    </submittedName>
</protein>
<comment type="caution">
    <text evidence="1">The sequence shown here is derived from an EMBL/GenBank/DDBJ whole genome shotgun (WGS) entry which is preliminary data.</text>
</comment>
<sequence>MMNVNIVELNLYSTSREAIRRELVEVFLRELPGNGNQEQASKYCYIVENADGYNIILKRPAPLNKGFDFVVNVENFYFNENNTRRHSAPSHDDILSLLMKYKCMYEENYFKIRDIIIQIYNCENVVLNQNTQNFPKFVNFDNQEYPISILLYCIKWLFIEQDITYWNYSGRRKFFEALCECGLA</sequence>
<dbReference type="GO" id="GO:0008168">
    <property type="term" value="F:methyltransferase activity"/>
    <property type="evidence" value="ECO:0007669"/>
    <property type="project" value="UniProtKB-KW"/>
</dbReference>
<proteinExistence type="predicted"/>
<dbReference type="AlphaFoldDB" id="A0A5C7DX37"/>
<dbReference type="GO" id="GO:0032259">
    <property type="term" value="P:methylation"/>
    <property type="evidence" value="ECO:0007669"/>
    <property type="project" value="UniProtKB-KW"/>
</dbReference>